<dbReference type="SMART" id="SM00220">
    <property type="entry name" value="S_TKc"/>
    <property type="match status" value="2"/>
</dbReference>
<evidence type="ECO:0000256" key="7">
    <source>
        <dbReference type="ARBA" id="ARBA00022692"/>
    </source>
</evidence>
<dbReference type="Gene3D" id="3.50.4.10">
    <property type="entry name" value="Hepatocyte Growth Factor"/>
    <property type="match status" value="1"/>
</dbReference>
<dbReference type="Gene3D" id="2.90.10.10">
    <property type="entry name" value="Bulb-type lectin domain"/>
    <property type="match status" value="2"/>
</dbReference>
<keyword evidence="5" id="KW-0597">Phosphoprotein</keyword>
<dbReference type="CDD" id="cd01098">
    <property type="entry name" value="PAN_AP_plant"/>
    <property type="match status" value="1"/>
</dbReference>
<protein>
    <recommendedName>
        <fullName evidence="2">non-specific serine/threonine protein kinase</fullName>
        <ecNumber evidence="2">2.7.11.1</ecNumber>
    </recommendedName>
</protein>
<dbReference type="FunFam" id="1.10.510.10:FF:000060">
    <property type="entry name" value="G-type lectin S-receptor-like serine/threonine-protein kinase"/>
    <property type="match status" value="2"/>
</dbReference>
<evidence type="ECO:0000256" key="10">
    <source>
        <dbReference type="ARBA" id="ARBA00022741"/>
    </source>
</evidence>
<keyword evidence="17" id="KW-0325">Glycoprotein</keyword>
<keyword evidence="13 21" id="KW-1133">Transmembrane helix</keyword>
<evidence type="ECO:0000256" key="13">
    <source>
        <dbReference type="ARBA" id="ARBA00022989"/>
    </source>
</evidence>
<feature type="domain" description="Protein kinase" evidence="23">
    <location>
        <begin position="697"/>
        <end position="983"/>
    </location>
</feature>
<dbReference type="SMART" id="SM00473">
    <property type="entry name" value="PAN_AP"/>
    <property type="match status" value="2"/>
</dbReference>
<evidence type="ECO:0000256" key="6">
    <source>
        <dbReference type="ARBA" id="ARBA00022679"/>
    </source>
</evidence>
<dbReference type="PROSITE" id="PS00108">
    <property type="entry name" value="PROTEIN_KINASE_ST"/>
    <property type="match status" value="2"/>
</dbReference>
<reference evidence="26" key="1">
    <citation type="journal article" date="2016" name="Nat. Genet.">
        <title>The genome sequences of Arachis duranensis and Arachis ipaensis, the diploid ancestors of cultivated peanut.</title>
        <authorList>
            <person name="Bertioli D.J."/>
            <person name="Cannon S.B."/>
            <person name="Froenicke L."/>
            <person name="Huang G."/>
            <person name="Farmer A.D."/>
            <person name="Cannon E.K."/>
            <person name="Liu X."/>
            <person name="Gao D."/>
            <person name="Clevenger J."/>
            <person name="Dash S."/>
            <person name="Ren L."/>
            <person name="Moretzsohn M.C."/>
            <person name="Shirasawa K."/>
            <person name="Huang W."/>
            <person name="Vidigal B."/>
            <person name="Abernathy B."/>
            <person name="Chu Y."/>
            <person name="Niederhuth C.E."/>
            <person name="Umale P."/>
            <person name="Araujo A.C."/>
            <person name="Kozik A."/>
            <person name="Kim K.D."/>
            <person name="Burow M.D."/>
            <person name="Varshney R.K."/>
            <person name="Wang X."/>
            <person name="Zhang X."/>
            <person name="Barkley N."/>
            <person name="Guimaraes P.M."/>
            <person name="Isobe S."/>
            <person name="Guo B."/>
            <person name="Liao B."/>
            <person name="Stalker H.T."/>
            <person name="Schmitz R.J."/>
            <person name="Scheffler B.E."/>
            <person name="Leal-Bertioli S.C."/>
            <person name="Xun X."/>
            <person name="Jackson S.A."/>
            <person name="Michelmore R."/>
            <person name="Ozias-Akins P."/>
        </authorList>
    </citation>
    <scope>NUCLEOTIDE SEQUENCE [LARGE SCALE GENOMIC DNA]</scope>
    <source>
        <strain evidence="26">cv. V14167</strain>
    </source>
</reference>
<dbReference type="FunFam" id="3.30.200.20:FF:000330">
    <property type="entry name" value="G-type lectin S-receptor-like serine/threonine-protein kinase At4g03230"/>
    <property type="match status" value="1"/>
</dbReference>
<dbReference type="InterPro" id="IPR001480">
    <property type="entry name" value="Bulb-type_lectin_dom"/>
</dbReference>
<keyword evidence="9" id="KW-0430">Lectin</keyword>
<dbReference type="CDD" id="cd14066">
    <property type="entry name" value="STKc_IRAK"/>
    <property type="match status" value="2"/>
</dbReference>
<evidence type="ECO:0000256" key="2">
    <source>
        <dbReference type="ARBA" id="ARBA00012513"/>
    </source>
</evidence>
<accession>A0A6P4C216</accession>
<dbReference type="EC" id="2.7.11.1" evidence="2"/>
<keyword evidence="14 21" id="KW-0472">Membrane</keyword>
<evidence type="ECO:0000256" key="22">
    <source>
        <dbReference type="SAM" id="SignalP"/>
    </source>
</evidence>
<evidence type="ECO:0000256" key="12">
    <source>
        <dbReference type="ARBA" id="ARBA00022840"/>
    </source>
</evidence>
<dbReference type="KEGG" id="adu:127741251"/>
<dbReference type="GO" id="GO:0030246">
    <property type="term" value="F:carbohydrate binding"/>
    <property type="evidence" value="ECO:0007669"/>
    <property type="project" value="UniProtKB-KW"/>
</dbReference>
<keyword evidence="15" id="KW-1015">Disulfide bond</keyword>
<feature type="domain" description="Bulb-type lectin" evidence="24">
    <location>
        <begin position="36"/>
        <end position="166"/>
    </location>
</feature>
<proteinExistence type="predicted"/>
<feature type="domain" description="Bulb-type lectin" evidence="24">
    <location>
        <begin position="1081"/>
        <end position="1207"/>
    </location>
</feature>
<dbReference type="InterPro" id="IPR011009">
    <property type="entry name" value="Kinase-like_dom_sf"/>
</dbReference>
<dbReference type="Pfam" id="PF00954">
    <property type="entry name" value="S_locus_glycop"/>
    <property type="match status" value="2"/>
</dbReference>
<dbReference type="Proteomes" id="UP000515211">
    <property type="component" value="Chromosome 8"/>
</dbReference>
<keyword evidence="16" id="KW-0675">Receptor</keyword>
<keyword evidence="26" id="KW-1185">Reference proteome</keyword>
<dbReference type="InterPro" id="IPR008271">
    <property type="entry name" value="Ser/Thr_kinase_AS"/>
</dbReference>
<keyword evidence="11" id="KW-0418">Kinase</keyword>
<evidence type="ECO:0000256" key="1">
    <source>
        <dbReference type="ARBA" id="ARBA00004251"/>
    </source>
</evidence>
<keyword evidence="3" id="KW-1003">Cell membrane</keyword>
<dbReference type="Pfam" id="PF01453">
    <property type="entry name" value="B_lectin"/>
    <property type="match status" value="2"/>
</dbReference>
<keyword evidence="8 22" id="KW-0732">Signal</keyword>
<comment type="catalytic activity">
    <reaction evidence="19">
        <text>L-seryl-[protein] + ATP = O-phospho-L-seryl-[protein] + ADP + H(+)</text>
        <dbReference type="Rhea" id="RHEA:17989"/>
        <dbReference type="Rhea" id="RHEA-COMP:9863"/>
        <dbReference type="Rhea" id="RHEA-COMP:11604"/>
        <dbReference type="ChEBI" id="CHEBI:15378"/>
        <dbReference type="ChEBI" id="CHEBI:29999"/>
        <dbReference type="ChEBI" id="CHEBI:30616"/>
        <dbReference type="ChEBI" id="CHEBI:83421"/>
        <dbReference type="ChEBI" id="CHEBI:456216"/>
        <dbReference type="EC" id="2.7.11.1"/>
    </reaction>
</comment>
<keyword evidence="12" id="KW-0067">ATP-binding</keyword>
<dbReference type="InterPro" id="IPR003609">
    <property type="entry name" value="Pan_app"/>
</dbReference>
<dbReference type="PANTHER" id="PTHR27002:SF798">
    <property type="entry name" value="S-LOCUS LECTIN KINASE FAMILY PROTEIN"/>
    <property type="match status" value="1"/>
</dbReference>
<gene>
    <name evidence="27" type="primary">LOC107462016</name>
    <name evidence="28" type="synonym">LOC127741251</name>
</gene>
<evidence type="ECO:0000256" key="9">
    <source>
        <dbReference type="ARBA" id="ARBA00022734"/>
    </source>
</evidence>
<evidence type="ECO:0000256" key="14">
    <source>
        <dbReference type="ARBA" id="ARBA00023136"/>
    </source>
</evidence>
<dbReference type="SMART" id="SM00108">
    <property type="entry name" value="B_lectin"/>
    <property type="match status" value="2"/>
</dbReference>
<feature type="transmembrane region" description="Helical" evidence="21">
    <location>
        <begin position="616"/>
        <end position="640"/>
    </location>
</feature>
<dbReference type="FunFam" id="2.90.10.10:FF:000009">
    <property type="entry name" value="Receptor-like serine/threonine-protein kinase SD1-8"/>
    <property type="match status" value="1"/>
</dbReference>
<comment type="subcellular location">
    <subcellularLocation>
        <location evidence="1">Cell membrane</location>
        <topology evidence="1">Single-pass type I membrane protein</topology>
    </subcellularLocation>
</comment>
<dbReference type="RefSeq" id="XP_015936057.3">
    <property type="nucleotide sequence ID" value="XM_016080571.3"/>
</dbReference>
<dbReference type="InterPro" id="IPR000719">
    <property type="entry name" value="Prot_kinase_dom"/>
</dbReference>
<evidence type="ECO:0000259" key="25">
    <source>
        <dbReference type="PROSITE" id="PS50948"/>
    </source>
</evidence>
<keyword evidence="10" id="KW-0547">Nucleotide-binding</keyword>
<sequence length="2050" mass="232670">MTINEQNETMITNMRTLTFLLLLFLLYDFLQAHSAQDTLITGQSIPRTRKVLASAGEKFVLGFFSPLENPGQSYLGIWYNTNRTYPGKTVMVWVANRDNPVLGSNGGGVFQIAQDGNLLVTNESGSTFWSSKLDKSSSNNRTVKLTDSGNLVLFQHHDDDGNGTSYIIWQSFQYPTDTFLPGMEIDRAMELTSWRYDGGGGGRESFFTFKMSQTGNNRFRIMDSQNQLHWENDGLNSNDLSPDVLNYLTNFTDAENRPSKYVNTNTSKSLYYSYQDTRIVMNSTGELQFWKWEESEWIMQWKHPSSMCKIHNFCGNFSSCNVDDWMPCKCLPGFRLASEYETQSYEMGMKFPGCVRKSESHGDNRDMVFLNLPKIRLDETDQKEYNTETEEECKFLCLNMSHPQCQAYAYNTSNDYRVVTSSSCRIWTNDLATLQVDQEAGGDLAVLVKSSDIGRTVTCNPCGIYTIPYPLSTGPNCGDPEYYKFNCSYSTGQVSFMMPGGQLKRITWIDENARKFYIKTDDTYHCDYIYQNDKPDPPFYVTNWCFKEDQIEISWQPPLQRPCNEHNDCRGFPHSTCMPTIEGKNRCLCDPKYQWNSSISNCMQDEKSRNHLRDRVHLILIVTLAGVIFLASTMVFGYVWRKKVIDRENIQIQESLYDTERHVKGLIGLGRLEEKHSKGIEVPFYTFGSIVAATDNFSDSNKLGKGGYGPVYKARFPGGQDIAVKRLSSVSTQGLEEFKNETVLIAKLQHRNLVRLRGYCVKGDEKILLYEYMPNKSLDSFIFDRTRTLLLNWQMRFDIILGIARGLLYLHQDSILRVIHRDLKTSNILLDKDMTPKISDFGLAKIFGGKETEASTERVMGTYGYMAPEYALDGFFSIKSDVFSFGVVILEILSGKKNTGFYQFKQTATLLGYAWGLWTENRLTDLMDASFSGNCDENQFIKCSQIALLCVQDEPGDRPTMSNVVTMLDSEIATIPTPTQPTFYAVRRTRSTTPFSSSKPETTMQVESSYQEDMFVCKLQLKEDNKLIIPTCSIAYPIFCHDMHKTTKPPFLTLTGNMRTITFLFLFYLQLPCSFKSCLARDFLNPGQNITGITSVLVSAGQRFVLGFFSPAGNPTETYLGIWYYQSQTFSSELPTVVWVANRDKPILNSHVGVFQIAGDGNLVVKDNYWSSELEGSSSRNRTVKLMDSGNLVLFQNDENIWQSFQHPTDTFLPGMKMDTTMELTCWSGDSDPRPGNFTFKIMSQTAGDNPPYIILNNNKLYWESSGQNGHLNPDSEFDAVAYFLSNFSSSTKLGNPVSPTNYENTRLLMNSTGYLQFLTRDNFQGDWLVYWKAPKSLCDSYNFCGNFFTCNDNNVERCKCLPGFNQVSEGDTNGYCARKSSSCGEGIGFLNLVMVKVRNPDVYYTAANETDCKDKCVKMCPKCQAYSYSVPMDTTRRDLSFSTCWIWTHDLITLQEGYFGRNLSVRVDISDIEATPRSCEPCGTNIVPYPLSTGPNCGDPLYFTFSCNRSTGDLSFVPTTTSDGYTVISIDADSRKFVIKVSSAETYCNLQSRNDKTLQIHFPFNVTNECRTEDEVEVTWLPPSEPICNESLDCKGWNHSTCEKTGDSKRCLCNSNYRWNNASLNCDINEAIAIPVGTEQKVNKKSQKSLIIGVTLGSVLVLACAIVSAYLCRRKITYNKDKDKIQRNRGRFYDSERHVKDLMEVEGFEEKDHEDIEVPFFDFESILIATDNFSDANKLGRGGYGPVYKGKLQDEVVAVKRLSSISSQGLLEFKNEVVLIAKLQHRNLVRLRGYCIKGEEKILLYEYMPNKSLDSFIFDPKQSVHLDWQIRFDIILGVARGILYLHQDSRLRVIHRDLKTSNILLDKMMQPKISDFGLARIVGGKETETNTERVVGTYGYMSPEYALDGFFSTKSDVFSFGVVLLEIISGKKNTGFYQSSQVPSLLGYAWKLWTENKLIDLMDMSLVESCNENQFIRCAHAALLCVQDEPSDRPSMSSVVTMLDSETSTLPTPKQPTFFASRGQPTTSSSKSTEINMQFESTTHYQEGR</sequence>
<feature type="domain" description="Protein kinase" evidence="23">
    <location>
        <begin position="1734"/>
        <end position="2019"/>
    </location>
</feature>
<evidence type="ECO:0000256" key="15">
    <source>
        <dbReference type="ARBA" id="ARBA00023157"/>
    </source>
</evidence>
<evidence type="ECO:0000256" key="5">
    <source>
        <dbReference type="ARBA" id="ARBA00022553"/>
    </source>
</evidence>
<feature type="signal peptide" evidence="22">
    <location>
        <begin position="1"/>
        <end position="32"/>
    </location>
</feature>
<keyword evidence="6" id="KW-0808">Transferase</keyword>
<dbReference type="FunFam" id="3.30.200.20:FF:001238">
    <property type="entry name" value="Os08g0179000 protein"/>
    <property type="match status" value="1"/>
</dbReference>
<feature type="chain" id="PRO_5044647073" description="non-specific serine/threonine protein kinase" evidence="22">
    <location>
        <begin position="33"/>
        <end position="2050"/>
    </location>
</feature>
<dbReference type="RefSeq" id="XP_052109301.1">
    <property type="nucleotide sequence ID" value="XM_052253341.1"/>
</dbReference>
<dbReference type="InterPro" id="IPR000858">
    <property type="entry name" value="S_locus_glycoprot_dom"/>
</dbReference>
<dbReference type="GeneID" id="107462016"/>
<dbReference type="GO" id="GO:0005886">
    <property type="term" value="C:plasma membrane"/>
    <property type="evidence" value="ECO:0007669"/>
    <property type="project" value="UniProtKB-SubCell"/>
</dbReference>
<feature type="region of interest" description="Disordered" evidence="20">
    <location>
        <begin position="2005"/>
        <end position="2050"/>
    </location>
</feature>
<evidence type="ECO:0000256" key="18">
    <source>
        <dbReference type="ARBA" id="ARBA00047899"/>
    </source>
</evidence>
<comment type="catalytic activity">
    <reaction evidence="18">
        <text>L-threonyl-[protein] + ATP = O-phospho-L-threonyl-[protein] + ADP + H(+)</text>
        <dbReference type="Rhea" id="RHEA:46608"/>
        <dbReference type="Rhea" id="RHEA-COMP:11060"/>
        <dbReference type="Rhea" id="RHEA-COMP:11605"/>
        <dbReference type="ChEBI" id="CHEBI:15378"/>
        <dbReference type="ChEBI" id="CHEBI:30013"/>
        <dbReference type="ChEBI" id="CHEBI:30616"/>
        <dbReference type="ChEBI" id="CHEBI:61977"/>
        <dbReference type="ChEBI" id="CHEBI:456216"/>
        <dbReference type="EC" id="2.7.11.1"/>
    </reaction>
</comment>
<evidence type="ECO:0000256" key="21">
    <source>
        <dbReference type="SAM" id="Phobius"/>
    </source>
</evidence>
<dbReference type="SUPFAM" id="SSF56112">
    <property type="entry name" value="Protein kinase-like (PK-like)"/>
    <property type="match status" value="2"/>
</dbReference>
<evidence type="ECO:0000256" key="20">
    <source>
        <dbReference type="SAM" id="MobiDB-lite"/>
    </source>
</evidence>
<evidence type="ECO:0000256" key="17">
    <source>
        <dbReference type="ARBA" id="ARBA00023180"/>
    </source>
</evidence>
<dbReference type="Gene3D" id="1.10.510.10">
    <property type="entry name" value="Transferase(Phosphotransferase) domain 1"/>
    <property type="match status" value="2"/>
</dbReference>
<dbReference type="PROSITE" id="PS50948">
    <property type="entry name" value="PAN"/>
    <property type="match status" value="2"/>
</dbReference>
<evidence type="ECO:0000256" key="3">
    <source>
        <dbReference type="ARBA" id="ARBA00022475"/>
    </source>
</evidence>
<keyword evidence="7 21" id="KW-0812">Transmembrane</keyword>
<dbReference type="GO" id="GO:0004674">
    <property type="term" value="F:protein serine/threonine kinase activity"/>
    <property type="evidence" value="ECO:0007669"/>
    <property type="project" value="UniProtKB-KW"/>
</dbReference>
<evidence type="ECO:0000256" key="19">
    <source>
        <dbReference type="ARBA" id="ARBA00048679"/>
    </source>
</evidence>
<feature type="domain" description="Apple" evidence="25">
    <location>
        <begin position="354"/>
        <end position="451"/>
    </location>
</feature>
<dbReference type="GO" id="GO:0048544">
    <property type="term" value="P:recognition of pollen"/>
    <property type="evidence" value="ECO:0007669"/>
    <property type="project" value="InterPro"/>
</dbReference>
<reference evidence="27 28" key="2">
    <citation type="submission" date="2025-04" db="UniProtKB">
        <authorList>
            <consortium name="RefSeq"/>
        </authorList>
    </citation>
    <scope>IDENTIFICATION</scope>
    <source>
        <tissue evidence="27 28">Whole plant</tissue>
    </source>
</reference>
<dbReference type="InterPro" id="IPR036426">
    <property type="entry name" value="Bulb-type_lectin_dom_sf"/>
</dbReference>
<evidence type="ECO:0000259" key="23">
    <source>
        <dbReference type="PROSITE" id="PS50011"/>
    </source>
</evidence>
<dbReference type="CDD" id="cd00028">
    <property type="entry name" value="B_lectin"/>
    <property type="match status" value="2"/>
</dbReference>
<feature type="domain" description="Apple" evidence="25">
    <location>
        <begin position="1384"/>
        <end position="1464"/>
    </location>
</feature>
<keyword evidence="4" id="KW-0723">Serine/threonine-protein kinase</keyword>
<dbReference type="PANTHER" id="PTHR27002">
    <property type="entry name" value="RECEPTOR-LIKE SERINE/THREONINE-PROTEIN KINASE SD1-8"/>
    <property type="match status" value="1"/>
</dbReference>
<organism evidence="26 27">
    <name type="scientific">Arachis duranensis</name>
    <name type="common">Wild peanut</name>
    <dbReference type="NCBI Taxonomy" id="130453"/>
    <lineage>
        <taxon>Eukaryota</taxon>
        <taxon>Viridiplantae</taxon>
        <taxon>Streptophyta</taxon>
        <taxon>Embryophyta</taxon>
        <taxon>Tracheophyta</taxon>
        <taxon>Spermatophyta</taxon>
        <taxon>Magnoliopsida</taxon>
        <taxon>eudicotyledons</taxon>
        <taxon>Gunneridae</taxon>
        <taxon>Pentapetalae</taxon>
        <taxon>rosids</taxon>
        <taxon>fabids</taxon>
        <taxon>Fabales</taxon>
        <taxon>Fabaceae</taxon>
        <taxon>Papilionoideae</taxon>
        <taxon>50 kb inversion clade</taxon>
        <taxon>dalbergioids sensu lato</taxon>
        <taxon>Dalbergieae</taxon>
        <taxon>Pterocarpus clade</taxon>
        <taxon>Arachis</taxon>
    </lineage>
</organism>
<dbReference type="PROSITE" id="PS50927">
    <property type="entry name" value="BULB_LECTIN"/>
    <property type="match status" value="2"/>
</dbReference>
<evidence type="ECO:0000256" key="4">
    <source>
        <dbReference type="ARBA" id="ARBA00022527"/>
    </source>
</evidence>
<dbReference type="GO" id="GO:0005524">
    <property type="term" value="F:ATP binding"/>
    <property type="evidence" value="ECO:0007669"/>
    <property type="project" value="UniProtKB-KW"/>
</dbReference>
<evidence type="ECO:0000313" key="28">
    <source>
        <dbReference type="RefSeq" id="XP_052109301.1"/>
    </source>
</evidence>
<feature type="compositionally biased region" description="Polar residues" evidence="20">
    <location>
        <begin position="2024"/>
        <end position="2050"/>
    </location>
</feature>
<dbReference type="InterPro" id="IPR001245">
    <property type="entry name" value="Ser-Thr/Tyr_kinase_cat_dom"/>
</dbReference>
<dbReference type="Gene3D" id="3.30.200.20">
    <property type="entry name" value="Phosphorylase Kinase, domain 1"/>
    <property type="match status" value="2"/>
</dbReference>
<dbReference type="PROSITE" id="PS50011">
    <property type="entry name" value="PROTEIN_KINASE_DOM"/>
    <property type="match status" value="2"/>
</dbReference>
<dbReference type="SUPFAM" id="SSF51110">
    <property type="entry name" value="alpha-D-mannose-specific plant lectins"/>
    <property type="match status" value="2"/>
</dbReference>
<evidence type="ECO:0000256" key="16">
    <source>
        <dbReference type="ARBA" id="ARBA00023170"/>
    </source>
</evidence>
<evidence type="ECO:0000259" key="24">
    <source>
        <dbReference type="PROSITE" id="PS50927"/>
    </source>
</evidence>
<dbReference type="KEGG" id="adu:107462016"/>
<evidence type="ECO:0000313" key="26">
    <source>
        <dbReference type="Proteomes" id="UP000515211"/>
    </source>
</evidence>
<feature type="transmembrane region" description="Helical" evidence="21">
    <location>
        <begin position="1651"/>
        <end position="1673"/>
    </location>
</feature>
<name>A0A6P4C216_ARADU</name>
<evidence type="ECO:0000256" key="11">
    <source>
        <dbReference type="ARBA" id="ARBA00022777"/>
    </source>
</evidence>
<evidence type="ECO:0000313" key="27">
    <source>
        <dbReference type="RefSeq" id="XP_015936057.3"/>
    </source>
</evidence>
<evidence type="ECO:0000256" key="8">
    <source>
        <dbReference type="ARBA" id="ARBA00022729"/>
    </source>
</evidence>
<dbReference type="Pfam" id="PF07714">
    <property type="entry name" value="PK_Tyr_Ser-Thr"/>
    <property type="match status" value="2"/>
</dbReference>